<dbReference type="Gene3D" id="1.10.10.10">
    <property type="entry name" value="Winged helix-like DNA-binding domain superfamily/Winged helix DNA-binding domain"/>
    <property type="match status" value="1"/>
</dbReference>
<keyword evidence="3" id="KW-0804">Transcription</keyword>
<name>A0A2T0BSR0_9CLOT</name>
<dbReference type="Gene3D" id="3.30.70.920">
    <property type="match status" value="1"/>
</dbReference>
<accession>A0A2T0BSR0</accession>
<keyword evidence="2" id="KW-0238">DNA-binding</keyword>
<dbReference type="RefSeq" id="WP_106007556.1">
    <property type="nucleotide sequence ID" value="NZ_JALCPJ010000027.1"/>
</dbReference>
<keyword evidence="1" id="KW-0805">Transcription regulation</keyword>
<reference evidence="5 6" key="1">
    <citation type="submission" date="2018-03" db="EMBL/GenBank/DDBJ databases">
        <title>Genome sequence of Clostridium luticellarii DSM 29923.</title>
        <authorList>
            <person name="Poehlein A."/>
            <person name="Daniel R."/>
        </authorList>
    </citation>
    <scope>NUCLEOTIDE SEQUENCE [LARGE SCALE GENOMIC DNA]</scope>
    <source>
        <strain evidence="5 6">DSM 29923</strain>
    </source>
</reference>
<dbReference type="InterPro" id="IPR000485">
    <property type="entry name" value="AsnC-type_HTH_dom"/>
</dbReference>
<dbReference type="PRINTS" id="PR00033">
    <property type="entry name" value="HTHASNC"/>
</dbReference>
<sequence>MDNIDIRILKLLQKNARISISEISNIINLSIPAVSDRLKKLYNSGVIKKYTIIVNNKKFNKNLTSILFVSLKDPVFTDKFIKIIENEDEIVEYSYLVGDFDFMLKVVTRDTETLQKILHRIKYIDGIERVKAIIVLSTVKKVNLTLPDKVK</sequence>
<evidence type="ECO:0000256" key="3">
    <source>
        <dbReference type="ARBA" id="ARBA00023163"/>
    </source>
</evidence>
<dbReference type="OrthoDB" id="66249at2"/>
<dbReference type="EMBL" id="PVXP01000001">
    <property type="protein sequence ID" value="PRR86855.1"/>
    <property type="molecule type" value="Genomic_DNA"/>
</dbReference>
<dbReference type="PROSITE" id="PS50956">
    <property type="entry name" value="HTH_ASNC_2"/>
    <property type="match status" value="1"/>
</dbReference>
<dbReference type="InterPro" id="IPR019887">
    <property type="entry name" value="Tscrpt_reg_AsnC/Lrp_C"/>
</dbReference>
<dbReference type="GO" id="GO:0043565">
    <property type="term" value="F:sequence-specific DNA binding"/>
    <property type="evidence" value="ECO:0007669"/>
    <property type="project" value="InterPro"/>
</dbReference>
<dbReference type="Proteomes" id="UP000237798">
    <property type="component" value="Unassembled WGS sequence"/>
</dbReference>
<dbReference type="Pfam" id="PF01037">
    <property type="entry name" value="AsnC_trans_reg"/>
    <property type="match status" value="1"/>
</dbReference>
<dbReference type="AlphaFoldDB" id="A0A2T0BSR0"/>
<dbReference type="GO" id="GO:0043200">
    <property type="term" value="P:response to amino acid"/>
    <property type="evidence" value="ECO:0007669"/>
    <property type="project" value="TreeGrafter"/>
</dbReference>
<dbReference type="SUPFAM" id="SSF46785">
    <property type="entry name" value="Winged helix' DNA-binding domain"/>
    <property type="match status" value="1"/>
</dbReference>
<dbReference type="InterPro" id="IPR019885">
    <property type="entry name" value="Tscrpt_reg_HTH_AsnC-type_CS"/>
</dbReference>
<feature type="domain" description="HTH asnC-type" evidence="4">
    <location>
        <begin position="1"/>
        <end position="62"/>
    </location>
</feature>
<dbReference type="GO" id="GO:0005829">
    <property type="term" value="C:cytosol"/>
    <property type="evidence" value="ECO:0007669"/>
    <property type="project" value="TreeGrafter"/>
</dbReference>
<dbReference type="Pfam" id="PF13412">
    <property type="entry name" value="HTH_24"/>
    <property type="match status" value="1"/>
</dbReference>
<proteinExistence type="predicted"/>
<protein>
    <submittedName>
        <fullName evidence="5">Leucine-responsive regulatory protein</fullName>
    </submittedName>
</protein>
<dbReference type="InterPro" id="IPR036390">
    <property type="entry name" value="WH_DNA-bd_sf"/>
</dbReference>
<dbReference type="InterPro" id="IPR019888">
    <property type="entry name" value="Tscrpt_reg_AsnC-like"/>
</dbReference>
<keyword evidence="6" id="KW-1185">Reference proteome</keyword>
<evidence type="ECO:0000256" key="2">
    <source>
        <dbReference type="ARBA" id="ARBA00023125"/>
    </source>
</evidence>
<dbReference type="InterPro" id="IPR011008">
    <property type="entry name" value="Dimeric_a/b-barrel"/>
</dbReference>
<dbReference type="InterPro" id="IPR036388">
    <property type="entry name" value="WH-like_DNA-bd_sf"/>
</dbReference>
<dbReference type="PANTHER" id="PTHR30154:SF34">
    <property type="entry name" value="TRANSCRIPTIONAL REGULATOR AZLB"/>
    <property type="match status" value="1"/>
</dbReference>
<dbReference type="PROSITE" id="PS00519">
    <property type="entry name" value="HTH_ASNC_1"/>
    <property type="match status" value="1"/>
</dbReference>
<dbReference type="SMART" id="SM00344">
    <property type="entry name" value="HTH_ASNC"/>
    <property type="match status" value="1"/>
</dbReference>
<dbReference type="PANTHER" id="PTHR30154">
    <property type="entry name" value="LEUCINE-RESPONSIVE REGULATORY PROTEIN"/>
    <property type="match status" value="1"/>
</dbReference>
<dbReference type="SUPFAM" id="SSF54909">
    <property type="entry name" value="Dimeric alpha+beta barrel"/>
    <property type="match status" value="1"/>
</dbReference>
<evidence type="ECO:0000256" key="1">
    <source>
        <dbReference type="ARBA" id="ARBA00023015"/>
    </source>
</evidence>
<organism evidence="5 6">
    <name type="scientific">Clostridium luticellarii</name>
    <dbReference type="NCBI Taxonomy" id="1691940"/>
    <lineage>
        <taxon>Bacteria</taxon>
        <taxon>Bacillati</taxon>
        <taxon>Bacillota</taxon>
        <taxon>Clostridia</taxon>
        <taxon>Eubacteriales</taxon>
        <taxon>Clostridiaceae</taxon>
        <taxon>Clostridium</taxon>
    </lineage>
</organism>
<comment type="caution">
    <text evidence="5">The sequence shown here is derived from an EMBL/GenBank/DDBJ whole genome shotgun (WGS) entry which is preliminary data.</text>
</comment>
<evidence type="ECO:0000313" key="6">
    <source>
        <dbReference type="Proteomes" id="UP000237798"/>
    </source>
</evidence>
<gene>
    <name evidence="5" type="primary">lrp</name>
    <name evidence="5" type="ORF">CLLU_00210</name>
</gene>
<evidence type="ECO:0000259" key="4">
    <source>
        <dbReference type="PROSITE" id="PS50956"/>
    </source>
</evidence>
<evidence type="ECO:0000313" key="5">
    <source>
        <dbReference type="EMBL" id="PRR86855.1"/>
    </source>
</evidence>